<feature type="region of interest" description="Disordered" evidence="1">
    <location>
        <begin position="96"/>
        <end position="115"/>
    </location>
</feature>
<dbReference type="AlphaFoldDB" id="A0A517YJK2"/>
<protein>
    <submittedName>
        <fullName evidence="3">Uncharacterized protein</fullName>
    </submittedName>
</protein>
<proteinExistence type="predicted"/>
<evidence type="ECO:0000313" key="3">
    <source>
        <dbReference type="EMBL" id="QDU30392.1"/>
    </source>
</evidence>
<name>A0A517YJK2_9BACT</name>
<dbReference type="KEGG" id="aagg:ETAA8_55210"/>
<dbReference type="OrthoDB" id="258914at2"/>
<dbReference type="RefSeq" id="WP_145095764.1">
    <property type="nucleotide sequence ID" value="NZ_CP036274.1"/>
</dbReference>
<keyword evidence="2" id="KW-0812">Transmembrane</keyword>
<evidence type="ECO:0000256" key="2">
    <source>
        <dbReference type="SAM" id="Phobius"/>
    </source>
</evidence>
<evidence type="ECO:0000256" key="1">
    <source>
        <dbReference type="SAM" id="MobiDB-lite"/>
    </source>
</evidence>
<feature type="region of interest" description="Disordered" evidence="1">
    <location>
        <begin position="671"/>
        <end position="716"/>
    </location>
</feature>
<organism evidence="3 4">
    <name type="scientific">Anatilimnocola aggregata</name>
    <dbReference type="NCBI Taxonomy" id="2528021"/>
    <lineage>
        <taxon>Bacteria</taxon>
        <taxon>Pseudomonadati</taxon>
        <taxon>Planctomycetota</taxon>
        <taxon>Planctomycetia</taxon>
        <taxon>Pirellulales</taxon>
        <taxon>Pirellulaceae</taxon>
        <taxon>Anatilimnocola</taxon>
    </lineage>
</organism>
<gene>
    <name evidence="3" type="ORF">ETAA8_55210</name>
</gene>
<feature type="region of interest" description="Disordered" evidence="1">
    <location>
        <begin position="158"/>
        <end position="188"/>
    </location>
</feature>
<reference evidence="3 4" key="1">
    <citation type="submission" date="2019-02" db="EMBL/GenBank/DDBJ databases">
        <title>Deep-cultivation of Planctomycetes and their phenomic and genomic characterization uncovers novel biology.</title>
        <authorList>
            <person name="Wiegand S."/>
            <person name="Jogler M."/>
            <person name="Boedeker C."/>
            <person name="Pinto D."/>
            <person name="Vollmers J."/>
            <person name="Rivas-Marin E."/>
            <person name="Kohn T."/>
            <person name="Peeters S.H."/>
            <person name="Heuer A."/>
            <person name="Rast P."/>
            <person name="Oberbeckmann S."/>
            <person name="Bunk B."/>
            <person name="Jeske O."/>
            <person name="Meyerdierks A."/>
            <person name="Storesund J.E."/>
            <person name="Kallscheuer N."/>
            <person name="Luecker S."/>
            <person name="Lage O.M."/>
            <person name="Pohl T."/>
            <person name="Merkel B.J."/>
            <person name="Hornburger P."/>
            <person name="Mueller R.-W."/>
            <person name="Bruemmer F."/>
            <person name="Labrenz M."/>
            <person name="Spormann A.M."/>
            <person name="Op den Camp H."/>
            <person name="Overmann J."/>
            <person name="Amann R."/>
            <person name="Jetten M.S.M."/>
            <person name="Mascher T."/>
            <person name="Medema M.H."/>
            <person name="Devos D.P."/>
            <person name="Kaster A.-K."/>
            <person name="Ovreas L."/>
            <person name="Rohde M."/>
            <person name="Galperin M.Y."/>
            <person name="Jogler C."/>
        </authorList>
    </citation>
    <scope>NUCLEOTIDE SEQUENCE [LARGE SCALE GENOMIC DNA]</scope>
    <source>
        <strain evidence="3 4">ETA_A8</strain>
    </source>
</reference>
<keyword evidence="2" id="KW-0472">Membrane</keyword>
<keyword evidence="4" id="KW-1185">Reference proteome</keyword>
<keyword evidence="2" id="KW-1133">Transmembrane helix</keyword>
<evidence type="ECO:0000313" key="4">
    <source>
        <dbReference type="Proteomes" id="UP000315017"/>
    </source>
</evidence>
<dbReference type="EMBL" id="CP036274">
    <property type="protein sequence ID" value="QDU30392.1"/>
    <property type="molecule type" value="Genomic_DNA"/>
</dbReference>
<sequence>MKAPKISLDTAKLQQILLLHVEKIVLGIVLLAVIWFVYQGASLTSLDNAKTPHDLINVSNEVTTEINNPAHAPVIVKIEGQDVVGHPVQLLVRQGQQPNDAGPYRPTIPLKTPDYPKASQRIDPRIFPALKVKVVPLHGPLAYLGRMGEIDPILATEVPAAGDDPQGRQPKVNKLAPKTKRPNNKRGGELLEGEMQEGIPAGFGEGEMGMNNRGLSVLPPEAKVGFHPSGEVAIREARAVVVLAAVPLEKQLEEFEAAFKDALDYDPARDIPRYILFHVERADVTDDPAQDPAQAKWESLSFPKALTEMYSWAPSPHEVVNPNAVDPAILTNRVPPFMQREIYEALVHPDIPAAQLPAAGPGNGMEGNLPGVEGAMPVAPKISEEDLTGAGGGAPLPGMTGVGGEGRMPFQQQGMQPGFRPNGFGEGGPGAGGPMMTLTKYKLLRFTDTTVQPSRKYRYRVKLLVEDPNNPWSKEVPPRWDPTRTVPYRRPSIQSMSPNVLNRVRAKEAGPNSNLAFLLESDPSEPSDIVELPELTRYFAGKATSPSGNPVRPGTPPVFTTQPFANLLTVMWDANKAVDVPGEKEVFRGSILNFDKDVEVIHPAKLLVHPIGKYSFRTDSIVVDFTGGNEIPSVEGRRSDPRVQEPCEMLVFDGQGNLKLLDEADDVEGFRRYLPPKPEAPKTTGPAVFGPDAAVPGDDLLNTPRQPRNRRANAAP</sequence>
<feature type="transmembrane region" description="Helical" evidence="2">
    <location>
        <begin position="21"/>
        <end position="38"/>
    </location>
</feature>
<dbReference type="Proteomes" id="UP000315017">
    <property type="component" value="Chromosome"/>
</dbReference>
<accession>A0A517YJK2</accession>
<feature type="compositionally biased region" description="Basic residues" evidence="1">
    <location>
        <begin position="707"/>
        <end position="716"/>
    </location>
</feature>